<reference evidence="7" key="1">
    <citation type="journal article" date="2022" name="Nat. Microbiol.">
        <title>Unique mobile elements and scalable gene flow at the prokaryote-eukaryote boundary revealed by circularized Asgard archaea genomes.</title>
        <authorList>
            <person name="Wu F."/>
            <person name="Speth D.R."/>
            <person name="Philosof A."/>
            <person name="Cremiere A."/>
            <person name="Narayanan A."/>
            <person name="Barco R.A."/>
            <person name="Connon S.A."/>
            <person name="Amend J.P."/>
            <person name="Antoshechkin I.A."/>
            <person name="Orphan V.J."/>
        </authorList>
    </citation>
    <scope>NUCLEOTIDE SEQUENCE</scope>
    <source>
        <strain evidence="7">PM71</strain>
    </source>
</reference>
<feature type="domain" description="ABC transmembrane type-2" evidence="6">
    <location>
        <begin position="38"/>
        <end position="290"/>
    </location>
</feature>
<dbReference type="PROSITE" id="PS51012">
    <property type="entry name" value="ABC_TM2"/>
    <property type="match status" value="1"/>
</dbReference>
<dbReference type="PANTHER" id="PTHR43229:SF2">
    <property type="entry name" value="NODULATION PROTEIN J"/>
    <property type="match status" value="1"/>
</dbReference>
<dbReference type="GO" id="GO:0016020">
    <property type="term" value="C:membrane"/>
    <property type="evidence" value="ECO:0007669"/>
    <property type="project" value="UniProtKB-SubCell"/>
</dbReference>
<sequence length="303" mass="33860">MIQIIEKQESFSYFFKKNLIVVKGVFRQQWQIAKSYLSNTSIAFIVPIVMTALPLLLIRAVGVDEQLIAANFFGGHSGSISGFIAIGSNIWMLMLAILWDFSTYLRDEQMTGTLETLLMSPAKRYSIIAGRASFSILFNVIISFFATIISLLIFARDMLFEIGLLPLFLLLVLTVIGCLPMIGLSYFIGALVLKFKEVYSLVNLLQWFFGLIMGVYVPITSLPLIVRVFSIMFPATWSVSDIRAITAGSPPMLLLLGIKNAGFPILISTLIVIGFAIFWGIIGFVVFSKYELKIKRNEGLSKY</sequence>
<proteinExistence type="predicted"/>
<dbReference type="InterPro" id="IPR047817">
    <property type="entry name" value="ABC2_TM_bact-type"/>
</dbReference>
<accession>A0A9Y1BMA1</accession>
<dbReference type="AlphaFoldDB" id="A0A9Y1BMA1"/>
<evidence type="ECO:0000256" key="3">
    <source>
        <dbReference type="ARBA" id="ARBA00022989"/>
    </source>
</evidence>
<evidence type="ECO:0000256" key="2">
    <source>
        <dbReference type="ARBA" id="ARBA00022692"/>
    </source>
</evidence>
<evidence type="ECO:0000256" key="1">
    <source>
        <dbReference type="ARBA" id="ARBA00004141"/>
    </source>
</evidence>
<dbReference type="EMBL" id="CP084166">
    <property type="protein sequence ID" value="UJG41330.1"/>
    <property type="molecule type" value="Genomic_DNA"/>
</dbReference>
<evidence type="ECO:0000313" key="7">
    <source>
        <dbReference type="EMBL" id="UJG41330.1"/>
    </source>
</evidence>
<keyword evidence="2 5" id="KW-0812">Transmembrane</keyword>
<evidence type="ECO:0000256" key="5">
    <source>
        <dbReference type="SAM" id="Phobius"/>
    </source>
</evidence>
<evidence type="ECO:0000259" key="6">
    <source>
        <dbReference type="PROSITE" id="PS51012"/>
    </source>
</evidence>
<dbReference type="Pfam" id="PF01061">
    <property type="entry name" value="ABC2_membrane"/>
    <property type="match status" value="1"/>
</dbReference>
<gene>
    <name evidence="7" type="ORF">K9W45_02445</name>
</gene>
<dbReference type="InterPro" id="IPR013525">
    <property type="entry name" value="ABC2_TM"/>
</dbReference>
<comment type="subcellular location">
    <subcellularLocation>
        <location evidence="1">Membrane</location>
        <topology evidence="1">Multi-pass membrane protein</topology>
    </subcellularLocation>
</comment>
<feature type="transmembrane region" description="Helical" evidence="5">
    <location>
        <begin position="167"/>
        <end position="193"/>
    </location>
</feature>
<feature type="transmembrane region" description="Helical" evidence="5">
    <location>
        <begin position="80"/>
        <end position="101"/>
    </location>
</feature>
<dbReference type="Proteomes" id="UP001201020">
    <property type="component" value="Chromosome"/>
</dbReference>
<keyword evidence="3 5" id="KW-1133">Transmembrane helix</keyword>
<keyword evidence="4 5" id="KW-0472">Membrane</keyword>
<feature type="transmembrane region" description="Helical" evidence="5">
    <location>
        <begin position="132"/>
        <end position="155"/>
    </location>
</feature>
<name>A0A9Y1BMA1_9ARCH</name>
<dbReference type="GO" id="GO:0140359">
    <property type="term" value="F:ABC-type transporter activity"/>
    <property type="evidence" value="ECO:0007669"/>
    <property type="project" value="InterPro"/>
</dbReference>
<feature type="transmembrane region" description="Helical" evidence="5">
    <location>
        <begin position="36"/>
        <end position="60"/>
    </location>
</feature>
<dbReference type="PANTHER" id="PTHR43229">
    <property type="entry name" value="NODULATION PROTEIN J"/>
    <property type="match status" value="1"/>
</dbReference>
<organism evidence="7">
    <name type="scientific">Candidatus Heimdallarchaeum aukensis</name>
    <dbReference type="NCBI Taxonomy" id="2876573"/>
    <lineage>
        <taxon>Archaea</taxon>
        <taxon>Promethearchaeati</taxon>
        <taxon>Candidatus Heimdallarchaeota</taxon>
        <taxon>Candidatus Heimdallarchaeia (ex Rinke et al. 2021) (nom. nud.)</taxon>
        <taxon>Candidatus Heimdallarchaeales</taxon>
        <taxon>Candidatus Heimdallarchaeaceae</taxon>
        <taxon>Candidatus Heimdallarchaeum</taxon>
    </lineage>
</organism>
<dbReference type="InterPro" id="IPR051784">
    <property type="entry name" value="Nod_factor_ABC_transporter"/>
</dbReference>
<protein>
    <submittedName>
        <fullName evidence="7">ABC transporter permease</fullName>
    </submittedName>
</protein>
<evidence type="ECO:0000256" key="4">
    <source>
        <dbReference type="ARBA" id="ARBA00023136"/>
    </source>
</evidence>
<feature type="transmembrane region" description="Helical" evidence="5">
    <location>
        <begin position="261"/>
        <end position="287"/>
    </location>
</feature>
<feature type="transmembrane region" description="Helical" evidence="5">
    <location>
        <begin position="205"/>
        <end position="226"/>
    </location>
</feature>